<dbReference type="Pfam" id="PF21142">
    <property type="entry name" value="A2M_bMG2"/>
    <property type="match status" value="1"/>
</dbReference>
<dbReference type="eggNOG" id="COG2373">
    <property type="taxonomic scope" value="Bacteria"/>
</dbReference>
<name>H0UMN1_9BACT</name>
<dbReference type="SMART" id="SM01359">
    <property type="entry name" value="A2M_N_2"/>
    <property type="match status" value="1"/>
</dbReference>
<evidence type="ECO:0000259" key="4">
    <source>
        <dbReference type="SMART" id="SM01359"/>
    </source>
</evidence>
<keyword evidence="7" id="KW-1185">Reference proteome</keyword>
<dbReference type="Pfam" id="PF17973">
    <property type="entry name" value="bMG10"/>
    <property type="match status" value="1"/>
</dbReference>
<dbReference type="InterPro" id="IPR041246">
    <property type="entry name" value="Bact_MG10"/>
</dbReference>
<dbReference type="STRING" id="885272.JonanDRAFT_1370"/>
<dbReference type="InterPro" id="IPR002890">
    <property type="entry name" value="MG2"/>
</dbReference>
<feature type="chain" id="PRO_5003540903" evidence="3">
    <location>
        <begin position="28"/>
        <end position="1755"/>
    </location>
</feature>
<dbReference type="PANTHER" id="PTHR40094:SF1">
    <property type="entry name" value="UBIQUITIN DOMAIN-CONTAINING PROTEIN"/>
    <property type="match status" value="1"/>
</dbReference>
<dbReference type="Gene3D" id="2.60.40.1930">
    <property type="match status" value="1"/>
</dbReference>
<keyword evidence="2 3" id="KW-0732">Signal</keyword>
<evidence type="ECO:0000313" key="6">
    <source>
        <dbReference type="EMBL" id="EHM13734.1"/>
    </source>
</evidence>
<dbReference type="InterPro" id="IPR051802">
    <property type="entry name" value="YfhM-like"/>
</dbReference>
<evidence type="ECO:0000256" key="3">
    <source>
        <dbReference type="SAM" id="SignalP"/>
    </source>
</evidence>
<organism evidence="6 7">
    <name type="scientific">Jonquetella anthropi DSM 22815</name>
    <dbReference type="NCBI Taxonomy" id="885272"/>
    <lineage>
        <taxon>Bacteria</taxon>
        <taxon>Thermotogati</taxon>
        <taxon>Synergistota</taxon>
        <taxon>Synergistia</taxon>
        <taxon>Synergistales</taxon>
        <taxon>Dethiosulfovibrionaceae</taxon>
        <taxon>Jonquetella</taxon>
    </lineage>
</organism>
<protein>
    <submittedName>
        <fullName evidence="6">Large extracellular alpha-helical protein</fullName>
    </submittedName>
</protein>
<dbReference type="InterPro" id="IPR008930">
    <property type="entry name" value="Terpenoid_cyclase/PrenylTrfase"/>
</dbReference>
<proteinExistence type="inferred from homology"/>
<dbReference type="Gene3D" id="2.60.40.3710">
    <property type="match status" value="1"/>
</dbReference>
<evidence type="ECO:0000259" key="5">
    <source>
        <dbReference type="SMART" id="SM01360"/>
    </source>
</evidence>
<accession>H0UMN1</accession>
<evidence type="ECO:0000313" key="7">
    <source>
        <dbReference type="Proteomes" id="UP000003806"/>
    </source>
</evidence>
<dbReference type="InterPro" id="IPR049120">
    <property type="entry name" value="A2M_bMG2"/>
</dbReference>
<dbReference type="Pfam" id="PF11974">
    <property type="entry name" value="bMG3"/>
    <property type="match status" value="1"/>
</dbReference>
<dbReference type="Pfam" id="PF00207">
    <property type="entry name" value="A2M"/>
    <property type="match status" value="1"/>
</dbReference>
<dbReference type="InterPro" id="IPR011625">
    <property type="entry name" value="A2M_N_BRD"/>
</dbReference>
<dbReference type="EMBL" id="CM001376">
    <property type="protein sequence ID" value="EHM13734.1"/>
    <property type="molecule type" value="Genomic_DNA"/>
</dbReference>
<evidence type="ECO:0000256" key="1">
    <source>
        <dbReference type="ARBA" id="ARBA00010556"/>
    </source>
</evidence>
<evidence type="ECO:0000256" key="2">
    <source>
        <dbReference type="ARBA" id="ARBA00022729"/>
    </source>
</evidence>
<comment type="similarity">
    <text evidence="1">Belongs to the protease inhibitor I39 (alpha-2-macroglobulin) family. Bacterial alpha-2-macroglobulin subfamily.</text>
</comment>
<dbReference type="HOGENOM" id="CLU_000965_2_1_0"/>
<dbReference type="InterPro" id="IPR041203">
    <property type="entry name" value="Bact_A2M_MG5"/>
</dbReference>
<dbReference type="Gene3D" id="1.50.10.20">
    <property type="match status" value="1"/>
</dbReference>
<feature type="signal peptide" evidence="3">
    <location>
        <begin position="1"/>
        <end position="27"/>
    </location>
</feature>
<dbReference type="Pfam" id="PF07703">
    <property type="entry name" value="A2M_BRD"/>
    <property type="match status" value="1"/>
</dbReference>
<dbReference type="InterPro" id="IPR001599">
    <property type="entry name" value="Macroglobln_a2"/>
</dbReference>
<dbReference type="PANTHER" id="PTHR40094">
    <property type="entry name" value="ALPHA-2-MACROGLOBULIN HOMOLOG"/>
    <property type="match status" value="1"/>
</dbReference>
<dbReference type="InterPro" id="IPR032812">
    <property type="entry name" value="SbsA_Ig"/>
</dbReference>
<dbReference type="SUPFAM" id="SSF48239">
    <property type="entry name" value="Terpenoid cyclases/Protein prenyltransferases"/>
    <property type="match status" value="1"/>
</dbReference>
<dbReference type="Pfam" id="PF01835">
    <property type="entry name" value="MG2"/>
    <property type="match status" value="1"/>
</dbReference>
<dbReference type="InterPro" id="IPR021868">
    <property type="entry name" value="Alpha_2_Macroglob_MG3"/>
</dbReference>
<dbReference type="Pfam" id="PF17972">
    <property type="entry name" value="bMG5"/>
    <property type="match status" value="1"/>
</dbReference>
<feature type="domain" description="Alpha-2-macroglobulin" evidence="5">
    <location>
        <begin position="1114"/>
        <end position="1202"/>
    </location>
</feature>
<dbReference type="OrthoDB" id="9767116at2"/>
<dbReference type="RefSeq" id="WP_008523299.1">
    <property type="nucleotide sequence ID" value="NZ_CM001376.1"/>
</dbReference>
<feature type="domain" description="Alpha-2-macroglobulin bait region" evidence="4">
    <location>
        <begin position="903"/>
        <end position="1043"/>
    </location>
</feature>
<dbReference type="Pfam" id="PF13205">
    <property type="entry name" value="Big_5"/>
    <property type="match status" value="1"/>
</dbReference>
<reference evidence="6 7" key="1">
    <citation type="submission" date="2011-11" db="EMBL/GenBank/DDBJ databases">
        <title>The Noncontiguous Finished genome of Jonquetella anthropi DSM 22815.</title>
        <authorList>
            <consortium name="US DOE Joint Genome Institute (JGI-PGF)"/>
            <person name="Lucas S."/>
            <person name="Copeland A."/>
            <person name="Lapidus A."/>
            <person name="Glavina del Rio T."/>
            <person name="Dalin E."/>
            <person name="Tice H."/>
            <person name="Bruce D."/>
            <person name="Goodwin L."/>
            <person name="Pitluck S."/>
            <person name="Peters L."/>
            <person name="Mikhailova N."/>
            <person name="Held B."/>
            <person name="Kyrpides N."/>
            <person name="Mavromatis K."/>
            <person name="Ivanova N."/>
            <person name="Markowitz V."/>
            <person name="Cheng J.-F."/>
            <person name="Hugenholtz P."/>
            <person name="Woyke T."/>
            <person name="Wu D."/>
            <person name="Gronow S."/>
            <person name="Wellnitz S."/>
            <person name="Brambilla E."/>
            <person name="Klenk H.-P."/>
            <person name="Eisen J.A."/>
        </authorList>
    </citation>
    <scope>NUCLEOTIDE SEQUENCE [LARGE SCALE GENOMIC DNA]</scope>
    <source>
        <strain evidence="6 7">DSM 22815</strain>
    </source>
</reference>
<dbReference type="GO" id="GO:0004866">
    <property type="term" value="F:endopeptidase inhibitor activity"/>
    <property type="evidence" value="ECO:0007669"/>
    <property type="project" value="InterPro"/>
</dbReference>
<sequence length="1755" mass="188898">MAQRSRFIHTISAALATVTLAGAVGWAATTVKSFSPQGELTDPKRPITVVFSDPMVAPLAVGKKFPLMASPLRIRPTVDGYAVWKDVNKLQFTPQTEFPAATEFFADFGPGGIKDAKGQLLAGQQNFSFNTPALKLEKVSQIGISDNRCTLEFVFSAPISPQRLYGFLSIKDSEGNQISYTVDTKQPQKNLIVTTQSVDDASALTCSLAAGLRPDSGSLGLANTEEYNVKITRQLEIDNSYTNSGRIVFSLTTRVDVDGIKNFIKVKPNVPFRVSNSYGYLYVESDSFVPRSRFTVTLKKGLGGESGLTQDYVKSFVFPDLSADIEFTGTGIFLSPSQEPRIPIQTTNVQDVSISAYRVYDRNLPLVLSSIQSARSGDWGISDAVQWAKLLTTKTFSTNGELNKPVTRAVNLKWFDENPHGLYLLKAENNDEDSYSSTVWQLVCISDMTLSARVYRQGLHLWASHISDTKPVANGTVTVYSSKNLIVGTGTTDADGLVTIVPEEPWTNDTQPSLAVLQKDDDVTLVPLDGDLLSDRGINTDGVPWTDSLDGTWILPRNIWQPGETLQAQALVRNAQALPVPEVPLRWSLKGPNGELSSGSFTLSKLGTASLETALPDAMASGQYSLVLETPGAKSPITVRTIQVEEFRPPQIEVKFVDAPDILVAGEETPINFQSDYLFGAPGSDLQWELSYRAVPMEWTVPQLPGYHFGPWNYRKIASEADRLAEDTLDEDGKGSWTWPEDPPFSSPEAAPMKLNLILSVQEKGGRWSGKTLSVPLLPDKYMVGVLVPESDLRPGVAVDIPLALVDAQGEPASGKVDVKVSRVDSEWVMVTEDGRSRCVWQENLVETEATSVSVDGKGSINYTPDDEGEWQLEFSCGKSRTTIRLCAWKGAQPAALTGPENLTLSTDKESYKDGESAHLTVKSPFAGRLILCSGTDKPLFIKSLDMADTQTTVDVPTDGLIPNGWCVASLVRPEGSKRPYRALGAIAIKKDLTSSLLKVTVNAPEETEPGSFNAVIEAQSADGKPVNGTVTIALVDRGILGMSNTDNSDPWKWFTRLRRLDGSTCDTYDQLMSKLDLGVPALHPAGGDAESCRMAMCEGDVYSPIKAEDYVPTSIWEVDLPMKDGKADVQLDIPEFQGSVRLEAFVAALDGVGRQTERINVARPLMNSVSLPRYLAAGDQFTISDQIFAKEDGPVQLTVKPEALLDASGDPAQTVKVVKGQATVQLPALTAQKSSGTAKLTVQLSQGDLSASQTVSSMLRPAWPHVVLSGGGKTDGESNISMPQEWFPGTGTASVTLCGSPVSDVTKLLEATDGWGSRIQQVIALGWISIGLPQALGDESLTNEEELARKLYTSITFLKALQNYDGSWSYWRGDDSGDIYTTAQVLHLLSAMKEHGVPVDESMISQGTRYLRQSLSDEVPADNAAQKLDLVGRAYACYALALCGDAPLGWMNWLIDQKTLPADGSALLSAAWAVAGDRSKAETILGGKAPSLVDKPNKSWSPALQSLALRLIAHEAIAPGGADARNDAEAIAAALAKDSLYWIDSSTSGLLIAALSSFAEHAGESASSGTLVDSTGKELATFNGSPVTWTGPVDGPLTVKAQGGTLWYSWSVHGVPLNQPAPFAKGIKASLTLTDKNGEKINAQDVKLGQEVILRVTVKANSNSANLRTSVLLPAGLELTEAGEGTTGNVGSLRIDKRLDRVILNAVNATGEFGWNFPCRAVFRGTFIIPPLSVESPANPGIGYLGKADKLVIK</sequence>
<gene>
    <name evidence="6" type="ORF">JonanDRAFT_1370</name>
</gene>
<dbReference type="SMART" id="SM01360">
    <property type="entry name" value="A2M"/>
    <property type="match status" value="1"/>
</dbReference>
<dbReference type="Proteomes" id="UP000003806">
    <property type="component" value="Chromosome"/>
</dbReference>